<reference evidence="14 15" key="1">
    <citation type="submission" date="2019-09" db="EMBL/GenBank/DDBJ databases">
        <title>Phylogenetic characterization of a novel taxon of the genus Bifidobacterium: Bifidobacterium choloepi sp. nov.</title>
        <authorList>
            <person name="Modesto M."/>
            <person name="Satti M."/>
        </authorList>
    </citation>
    <scope>NUCLEOTIDE SEQUENCE [LARGE SCALE GENOMIC DNA]</scope>
    <source>
        <strain evidence="14 15">BRDM6</strain>
    </source>
</reference>
<evidence type="ECO:0000256" key="9">
    <source>
        <dbReference type="ARBA" id="ARBA00023014"/>
    </source>
</evidence>
<dbReference type="PANTHER" id="PTHR43513">
    <property type="entry name" value="DIHYDROOROTATE DEHYDROGENASE B (NAD(+)), ELECTRON TRANSFER SUBUNIT"/>
    <property type="match status" value="1"/>
</dbReference>
<dbReference type="EMBL" id="VYSG01000001">
    <property type="protein sequence ID" value="NEG69163.1"/>
    <property type="molecule type" value="Genomic_DNA"/>
</dbReference>
<dbReference type="PIRSF" id="PIRSF006816">
    <property type="entry name" value="Cyc3_hyd_g"/>
    <property type="match status" value="1"/>
</dbReference>
<dbReference type="InterPro" id="IPR050353">
    <property type="entry name" value="PyrK_electron_transfer"/>
</dbReference>
<gene>
    <name evidence="14" type="ORF">F6S87_00675</name>
</gene>
<dbReference type="GO" id="GO:0050660">
    <property type="term" value="F:flavin adenine dinucleotide binding"/>
    <property type="evidence" value="ECO:0007669"/>
    <property type="project" value="InterPro"/>
</dbReference>
<dbReference type="AlphaFoldDB" id="A0A6I5NFM9"/>
<dbReference type="RefSeq" id="WP_163226763.1">
    <property type="nucleotide sequence ID" value="NZ_VYSG01000001.1"/>
</dbReference>
<keyword evidence="5 12" id="KW-0479">Metal-binding</keyword>
<feature type="binding site" evidence="12">
    <location>
        <position position="249"/>
    </location>
    <ligand>
        <name>[2Fe-2S] cluster</name>
        <dbReference type="ChEBI" id="CHEBI:190135"/>
    </ligand>
</feature>
<keyword evidence="15" id="KW-1185">Reference proteome</keyword>
<feature type="binding site" evidence="11">
    <location>
        <begin position="91"/>
        <end position="92"/>
    </location>
    <ligand>
        <name>FAD</name>
        <dbReference type="ChEBI" id="CHEBI:57692"/>
    </ligand>
</feature>
<comment type="similarity">
    <text evidence="1">Belongs to the PyrK family.</text>
</comment>
<feature type="binding site" evidence="12">
    <location>
        <position position="241"/>
    </location>
    <ligand>
        <name>[2Fe-2S] cluster</name>
        <dbReference type="ChEBI" id="CHEBI:190135"/>
    </ligand>
</feature>
<protein>
    <submittedName>
        <fullName evidence="14">Dihydroorotate dehydrogenase electron transfer subunit</fullName>
    </submittedName>
</protein>
<dbReference type="GO" id="GO:0006221">
    <property type="term" value="P:pyrimidine nucleotide biosynthetic process"/>
    <property type="evidence" value="ECO:0007669"/>
    <property type="project" value="InterPro"/>
</dbReference>
<evidence type="ECO:0000256" key="2">
    <source>
        <dbReference type="ARBA" id="ARBA00022448"/>
    </source>
</evidence>
<sequence length="276" mass="29749">MTAPFTPTVAEAKAAGFQPGRRTVEVVDHRQLADAVHRLTFRDTYIAQNARPAQFVNLYAGNPLHIMPRPFGVADVDGDLVSVVFAVVGEGTREFARLRAGDHVDVLGPLGRPFRLERPSHYLLVGGGLGVPPLINAAQKLAARDDAAVTAVLGYRDVHFADEFFTQFGIGVHSIDETDGNVVTVLERLAADGMFDGGTDENGRRFEILSCGPLPMMKAVAQWAARHGFATQFSMEQRMGCGYGTCVVCTIDTAIGRLKVCSDGPVFTGTQLGWTD</sequence>
<dbReference type="Proteomes" id="UP000469292">
    <property type="component" value="Unassembled WGS sequence"/>
</dbReference>
<evidence type="ECO:0000256" key="3">
    <source>
        <dbReference type="ARBA" id="ARBA00022630"/>
    </source>
</evidence>
<evidence type="ECO:0000256" key="12">
    <source>
        <dbReference type="PIRSR" id="PIRSR006816-2"/>
    </source>
</evidence>
<dbReference type="SUPFAM" id="SSF63380">
    <property type="entry name" value="Riboflavin synthase domain-like"/>
    <property type="match status" value="1"/>
</dbReference>
<dbReference type="Gene3D" id="2.10.240.10">
    <property type="entry name" value="Dihydroorotate dehydrogenase, electron transfer subunit"/>
    <property type="match status" value="1"/>
</dbReference>
<dbReference type="PANTHER" id="PTHR43513:SF3">
    <property type="entry name" value="DIHYDROOROTATE DEHYDROGENASE B (NAD(+)), ELECTRON TRANSFER SUBUNIT-RELATED"/>
    <property type="match status" value="1"/>
</dbReference>
<dbReference type="InterPro" id="IPR017938">
    <property type="entry name" value="Riboflavin_synthase-like_b-brl"/>
</dbReference>
<comment type="caution">
    <text evidence="14">The sequence shown here is derived from an EMBL/GenBank/DDBJ whole genome shotgun (WGS) entry which is preliminary data.</text>
</comment>
<dbReference type="InterPro" id="IPR012165">
    <property type="entry name" value="Cyt_c3_hydrogenase_gsu"/>
</dbReference>
<keyword evidence="4 12" id="KW-0001">2Fe-2S</keyword>
<accession>A0A6I5NFM9</accession>
<feature type="domain" description="FAD-binding FR-type" evidence="13">
    <location>
        <begin position="19"/>
        <end position="116"/>
    </location>
</feature>
<evidence type="ECO:0000256" key="11">
    <source>
        <dbReference type="PIRSR" id="PIRSR006816-1"/>
    </source>
</evidence>
<evidence type="ECO:0000256" key="1">
    <source>
        <dbReference type="ARBA" id="ARBA00006422"/>
    </source>
</evidence>
<feature type="binding site" evidence="12">
    <location>
        <position position="246"/>
    </location>
    <ligand>
        <name>[2Fe-2S] cluster</name>
        <dbReference type="ChEBI" id="CHEBI:190135"/>
    </ligand>
</feature>
<dbReference type="PROSITE" id="PS51384">
    <property type="entry name" value="FAD_FR"/>
    <property type="match status" value="1"/>
</dbReference>
<comment type="cofactor">
    <cofactor evidence="10">
        <name>[2Fe-2S] cluster</name>
        <dbReference type="ChEBI" id="CHEBI:190135"/>
    </cofactor>
</comment>
<comment type="cofactor">
    <cofactor evidence="12">
        <name>[2Fe-2S] cluster</name>
        <dbReference type="ChEBI" id="CHEBI:190135"/>
    </cofactor>
    <text evidence="12">Binds 1 [2Fe-2S] cluster per subunit.</text>
</comment>
<evidence type="ECO:0000256" key="5">
    <source>
        <dbReference type="ARBA" id="ARBA00022723"/>
    </source>
</evidence>
<dbReference type="InterPro" id="IPR039261">
    <property type="entry name" value="FNR_nucleotide-bd"/>
</dbReference>
<keyword evidence="9 12" id="KW-0411">Iron-sulfur</keyword>
<dbReference type="Gene3D" id="3.40.50.80">
    <property type="entry name" value="Nucleotide-binding domain of ferredoxin-NADP reductase (FNR) module"/>
    <property type="match status" value="1"/>
</dbReference>
<keyword evidence="7" id="KW-0249">Electron transport</keyword>
<keyword evidence="8 12" id="KW-0408">Iron</keyword>
<keyword evidence="2" id="KW-0813">Transport</keyword>
<evidence type="ECO:0000256" key="7">
    <source>
        <dbReference type="ARBA" id="ARBA00022982"/>
    </source>
</evidence>
<dbReference type="GO" id="GO:0046872">
    <property type="term" value="F:metal ion binding"/>
    <property type="evidence" value="ECO:0007669"/>
    <property type="project" value="UniProtKB-KW"/>
</dbReference>
<keyword evidence="3 11" id="KW-0285">Flavoprotein</keyword>
<name>A0A6I5NFM9_9BIFI</name>
<dbReference type="GO" id="GO:0016491">
    <property type="term" value="F:oxidoreductase activity"/>
    <property type="evidence" value="ECO:0007669"/>
    <property type="project" value="InterPro"/>
</dbReference>
<comment type="cofactor">
    <cofactor evidence="11">
        <name>FAD</name>
        <dbReference type="ChEBI" id="CHEBI:57692"/>
    </cofactor>
    <text evidence="11">Binds 1 FAD per subunit.</text>
</comment>
<dbReference type="GO" id="GO:0051537">
    <property type="term" value="F:2 iron, 2 sulfur cluster binding"/>
    <property type="evidence" value="ECO:0007669"/>
    <property type="project" value="UniProtKB-KW"/>
</dbReference>
<evidence type="ECO:0000256" key="4">
    <source>
        <dbReference type="ARBA" id="ARBA00022714"/>
    </source>
</evidence>
<evidence type="ECO:0000259" key="13">
    <source>
        <dbReference type="PROSITE" id="PS51384"/>
    </source>
</evidence>
<evidence type="ECO:0000313" key="15">
    <source>
        <dbReference type="Proteomes" id="UP000469292"/>
    </source>
</evidence>
<dbReference type="InterPro" id="IPR017927">
    <property type="entry name" value="FAD-bd_FR_type"/>
</dbReference>
<dbReference type="InterPro" id="IPR019480">
    <property type="entry name" value="Dihydroorotate_DH_Fe-S-bd"/>
</dbReference>
<evidence type="ECO:0000313" key="14">
    <source>
        <dbReference type="EMBL" id="NEG69163.1"/>
    </source>
</evidence>
<dbReference type="Gene3D" id="2.40.30.10">
    <property type="entry name" value="Translation factors"/>
    <property type="match status" value="1"/>
</dbReference>
<dbReference type="InterPro" id="IPR037117">
    <property type="entry name" value="Dihydroorotate_DH_ele_sf"/>
</dbReference>
<feature type="binding site" evidence="12">
    <location>
        <position position="261"/>
    </location>
    <ligand>
        <name>[2Fe-2S] cluster</name>
        <dbReference type="ChEBI" id="CHEBI:190135"/>
    </ligand>
</feature>
<evidence type="ECO:0000256" key="10">
    <source>
        <dbReference type="ARBA" id="ARBA00034078"/>
    </source>
</evidence>
<organism evidence="14 15">
    <name type="scientific">Bifidobacterium choloepi</name>
    <dbReference type="NCBI Taxonomy" id="2614131"/>
    <lineage>
        <taxon>Bacteria</taxon>
        <taxon>Bacillati</taxon>
        <taxon>Actinomycetota</taxon>
        <taxon>Actinomycetes</taxon>
        <taxon>Bifidobacteriales</taxon>
        <taxon>Bifidobacteriaceae</taxon>
        <taxon>Bifidobacterium</taxon>
    </lineage>
</organism>
<dbReference type="CDD" id="cd06218">
    <property type="entry name" value="DHOD_e_trans"/>
    <property type="match status" value="1"/>
</dbReference>
<evidence type="ECO:0000256" key="8">
    <source>
        <dbReference type="ARBA" id="ARBA00023004"/>
    </source>
</evidence>
<dbReference type="SUPFAM" id="SSF52343">
    <property type="entry name" value="Ferredoxin reductase-like, C-terminal NADP-linked domain"/>
    <property type="match status" value="1"/>
</dbReference>
<keyword evidence="6 11" id="KW-0274">FAD</keyword>
<dbReference type="Pfam" id="PF10418">
    <property type="entry name" value="DHODB_Fe-S_bind"/>
    <property type="match status" value="1"/>
</dbReference>
<evidence type="ECO:0000256" key="6">
    <source>
        <dbReference type="ARBA" id="ARBA00022827"/>
    </source>
</evidence>
<proteinExistence type="inferred from homology"/>